<name>A0A077ZT24_STYLE</name>
<accession>A0A077ZT24</accession>
<dbReference type="AlphaFoldDB" id="A0A077ZT24"/>
<sequence length="94" mass="11314">MGYTFKRKLKSLFSFFIPNLKKIRYIGRFQQLCRDLRNSQVLRFFLTIKLYEVTEIFKILFRIAMSGGQRIKPLMIEIMLASYTRQVLFFAFIA</sequence>
<protein>
    <submittedName>
        <fullName evidence="1">Uncharacterized protein</fullName>
    </submittedName>
</protein>
<proteinExistence type="predicted"/>
<dbReference type="InParanoid" id="A0A077ZT24"/>
<keyword evidence="2" id="KW-1185">Reference proteome</keyword>
<evidence type="ECO:0000313" key="2">
    <source>
        <dbReference type="Proteomes" id="UP000039865"/>
    </source>
</evidence>
<evidence type="ECO:0000313" key="1">
    <source>
        <dbReference type="EMBL" id="CDW71621.1"/>
    </source>
</evidence>
<dbReference type="EMBL" id="CCKQ01000539">
    <property type="protein sequence ID" value="CDW71621.1"/>
    <property type="molecule type" value="Genomic_DNA"/>
</dbReference>
<reference evidence="1 2" key="1">
    <citation type="submission" date="2014-06" db="EMBL/GenBank/DDBJ databases">
        <authorList>
            <person name="Swart Estienne"/>
        </authorList>
    </citation>
    <scope>NUCLEOTIDE SEQUENCE [LARGE SCALE GENOMIC DNA]</scope>
    <source>
        <strain evidence="1 2">130c</strain>
    </source>
</reference>
<dbReference type="Proteomes" id="UP000039865">
    <property type="component" value="Unassembled WGS sequence"/>
</dbReference>
<organism evidence="1 2">
    <name type="scientific">Stylonychia lemnae</name>
    <name type="common">Ciliate</name>
    <dbReference type="NCBI Taxonomy" id="5949"/>
    <lineage>
        <taxon>Eukaryota</taxon>
        <taxon>Sar</taxon>
        <taxon>Alveolata</taxon>
        <taxon>Ciliophora</taxon>
        <taxon>Intramacronucleata</taxon>
        <taxon>Spirotrichea</taxon>
        <taxon>Stichotrichia</taxon>
        <taxon>Sporadotrichida</taxon>
        <taxon>Oxytrichidae</taxon>
        <taxon>Stylonychinae</taxon>
        <taxon>Stylonychia</taxon>
    </lineage>
</organism>
<gene>
    <name evidence="1" type="primary">Contig8460.g9033</name>
    <name evidence="1" type="ORF">STYLEM_568</name>
</gene>